<dbReference type="PANTHER" id="PTHR46193">
    <property type="entry name" value="6-PHOSPHOGLUCONATE PHOSPHATASE"/>
    <property type="match status" value="1"/>
</dbReference>
<accession>A0A1A8TAP8</accession>
<reference evidence="5 6" key="1">
    <citation type="submission" date="2016-06" db="EMBL/GenBank/DDBJ databases">
        <authorList>
            <person name="Kjaerup R.B."/>
            <person name="Dalgaard T.S."/>
            <person name="Juul-Madsen H.R."/>
        </authorList>
    </citation>
    <scope>NUCLEOTIDE SEQUENCE [LARGE SCALE GENOMIC DNA]</scope>
    <source>
        <strain evidence="5 6">CECT 8886</strain>
    </source>
</reference>
<keyword evidence="6" id="KW-1185">Reference proteome</keyword>
<dbReference type="InterPro" id="IPR036412">
    <property type="entry name" value="HAD-like_sf"/>
</dbReference>
<dbReference type="SFLD" id="SFLDS00003">
    <property type="entry name" value="Haloacid_Dehalogenase"/>
    <property type="match status" value="1"/>
</dbReference>
<dbReference type="EMBL" id="FLOB01000002">
    <property type="protein sequence ID" value="SBS29139.1"/>
    <property type="molecule type" value="Genomic_DNA"/>
</dbReference>
<dbReference type="InterPro" id="IPR051600">
    <property type="entry name" value="Beta-PGM-like"/>
</dbReference>
<dbReference type="STRING" id="1792290.MSP8886_01453"/>
<dbReference type="InterPro" id="IPR006439">
    <property type="entry name" value="HAD-SF_hydro_IA"/>
</dbReference>
<dbReference type="RefSeq" id="WP_083200852.1">
    <property type="nucleotide sequence ID" value="NZ_FLOB01000002.1"/>
</dbReference>
<organism evidence="5 6">
    <name type="scientific">Marinomonas spartinae</name>
    <dbReference type="NCBI Taxonomy" id="1792290"/>
    <lineage>
        <taxon>Bacteria</taxon>
        <taxon>Pseudomonadati</taxon>
        <taxon>Pseudomonadota</taxon>
        <taxon>Gammaproteobacteria</taxon>
        <taxon>Oceanospirillales</taxon>
        <taxon>Oceanospirillaceae</taxon>
        <taxon>Marinomonas</taxon>
    </lineage>
</organism>
<keyword evidence="3" id="KW-0479">Metal-binding</keyword>
<sequence length="237" mass="25910">MTFDTEIAMASELRKLKLIIFDCDGVLVDSENLSIVALHDVILKQGGILSEEEVIQQFQGRSMKSARDELFAKQGVMLSQESLDEMNKQLFTCFKEELQPVKGVRSFIESLDLPVCVASSSHPERIDVSLTATKLKSYFAGNIFSSTMVQNGKPAPDLFLLAAKNMSVPADCALVIEDSPAGVEAARRAGMLCIGLTAGSHAKHPNHKQRLIEAGAHWVVSSYEEVAEVVEKLSEVN</sequence>
<dbReference type="CDD" id="cd07526">
    <property type="entry name" value="HAD_BPGM_like"/>
    <property type="match status" value="1"/>
</dbReference>
<dbReference type="Pfam" id="PF13419">
    <property type="entry name" value="HAD_2"/>
    <property type="match status" value="1"/>
</dbReference>
<dbReference type="Gene3D" id="3.40.50.1000">
    <property type="entry name" value="HAD superfamily/HAD-like"/>
    <property type="match status" value="1"/>
</dbReference>
<evidence type="ECO:0000313" key="6">
    <source>
        <dbReference type="Proteomes" id="UP000092544"/>
    </source>
</evidence>
<dbReference type="SFLD" id="SFLDG01129">
    <property type="entry name" value="C1.5:_HAD__Beta-PGM__Phosphata"/>
    <property type="match status" value="1"/>
</dbReference>
<dbReference type="SUPFAM" id="SSF56784">
    <property type="entry name" value="HAD-like"/>
    <property type="match status" value="1"/>
</dbReference>
<proteinExistence type="inferred from homology"/>
<evidence type="ECO:0000256" key="2">
    <source>
        <dbReference type="ARBA" id="ARBA00006171"/>
    </source>
</evidence>
<dbReference type="EC" id="3.1.3.-" evidence="5"/>
<evidence type="ECO:0000256" key="1">
    <source>
        <dbReference type="ARBA" id="ARBA00001946"/>
    </source>
</evidence>
<protein>
    <submittedName>
        <fullName evidence="5">6-phosphogluconate phosphatase</fullName>
        <ecNumber evidence="5">3.1.3.-</ecNumber>
    </submittedName>
</protein>
<gene>
    <name evidence="5" type="primary">yieH_1</name>
    <name evidence="5" type="ORF">MSP8886_01453</name>
</gene>
<keyword evidence="5" id="KW-0378">Hydrolase</keyword>
<dbReference type="SFLD" id="SFLDG01135">
    <property type="entry name" value="C1.5.6:_HAD__Beta-PGM__Phospha"/>
    <property type="match status" value="1"/>
</dbReference>
<name>A0A1A8TAP8_9GAMM</name>
<dbReference type="InterPro" id="IPR023214">
    <property type="entry name" value="HAD_sf"/>
</dbReference>
<dbReference type="PANTHER" id="PTHR46193:SF10">
    <property type="entry name" value="6-PHOSPHOGLUCONATE PHOSPHATASE"/>
    <property type="match status" value="1"/>
</dbReference>
<keyword evidence="4" id="KW-0460">Magnesium</keyword>
<evidence type="ECO:0000256" key="4">
    <source>
        <dbReference type="ARBA" id="ARBA00022842"/>
    </source>
</evidence>
<dbReference type="OrthoDB" id="9800058at2"/>
<dbReference type="InterPro" id="IPR023198">
    <property type="entry name" value="PGP-like_dom2"/>
</dbReference>
<evidence type="ECO:0000313" key="5">
    <source>
        <dbReference type="EMBL" id="SBS29139.1"/>
    </source>
</evidence>
<comment type="cofactor">
    <cofactor evidence="1">
        <name>Mg(2+)</name>
        <dbReference type="ChEBI" id="CHEBI:18420"/>
    </cofactor>
</comment>
<comment type="similarity">
    <text evidence="2">Belongs to the HAD-like hydrolase superfamily. CbbY/CbbZ/Gph/YieH family.</text>
</comment>
<dbReference type="NCBIfam" id="TIGR01509">
    <property type="entry name" value="HAD-SF-IA-v3"/>
    <property type="match status" value="1"/>
</dbReference>
<dbReference type="GO" id="GO:0046872">
    <property type="term" value="F:metal ion binding"/>
    <property type="evidence" value="ECO:0007669"/>
    <property type="project" value="UniProtKB-KW"/>
</dbReference>
<dbReference type="Gene3D" id="1.10.150.240">
    <property type="entry name" value="Putative phosphatase, domain 2"/>
    <property type="match status" value="1"/>
</dbReference>
<dbReference type="AlphaFoldDB" id="A0A1A8TAP8"/>
<dbReference type="InterPro" id="IPR041492">
    <property type="entry name" value="HAD_2"/>
</dbReference>
<evidence type="ECO:0000256" key="3">
    <source>
        <dbReference type="ARBA" id="ARBA00022723"/>
    </source>
</evidence>
<dbReference type="GO" id="GO:0016787">
    <property type="term" value="F:hydrolase activity"/>
    <property type="evidence" value="ECO:0007669"/>
    <property type="project" value="UniProtKB-KW"/>
</dbReference>
<dbReference type="Proteomes" id="UP000092544">
    <property type="component" value="Unassembled WGS sequence"/>
</dbReference>